<evidence type="ECO:0000313" key="3">
    <source>
        <dbReference type="EMBL" id="TQF13100.1"/>
    </source>
</evidence>
<organism evidence="3 4">
    <name type="scientific">Myxococcus llanfairpwllgwyngyllgogerychwyrndrobwllllantysiliogogogochensis</name>
    <dbReference type="NCBI Taxonomy" id="2590453"/>
    <lineage>
        <taxon>Bacteria</taxon>
        <taxon>Pseudomonadati</taxon>
        <taxon>Myxococcota</taxon>
        <taxon>Myxococcia</taxon>
        <taxon>Myxococcales</taxon>
        <taxon>Cystobacterineae</taxon>
        <taxon>Myxococcaceae</taxon>
        <taxon>Myxococcus</taxon>
    </lineage>
</organism>
<accession>A0A540WVZ4</accession>
<comment type="caution">
    <text evidence="3">The sequence shown here is derived from an EMBL/GenBank/DDBJ whole genome shotgun (WGS) entry which is preliminary data.</text>
</comment>
<name>A0A540WVZ4_9BACT</name>
<sequence>MNLNPDDQQRAAAYQQLALGAFPVLTQPQLDAIRNRARDYQSQFRAHPALHDTVNVLLLLGLFAADLLSLTLLPSLLPWPLSTPGGTVLAGVVSGAVHGFLVCGIVTFSVHEGAAHNLLILGRGRVARGLRVLANNACRLFLADPLHYAEAHASHHRSLGTPDDGSFTHFVRFRRLLGSLLPLAPMLSHSDYFPWRPQEHTRSRRLSVALTNAYLALCAVLATWLHGFLFTGVALFLVGSWLSFVLDRLRESTEHLFMPLDRVNGTRELGLGFWGLLLGGGPWGQPCHLAHHLAPALPWYQQLRLHFFLRRLLTPEQRRHFFLRPVVGLPALLWRLATATPPAPARD</sequence>
<evidence type="ECO:0000259" key="2">
    <source>
        <dbReference type="Pfam" id="PF00487"/>
    </source>
</evidence>
<keyword evidence="1" id="KW-1133">Transmembrane helix</keyword>
<dbReference type="AlphaFoldDB" id="A0A540WVZ4"/>
<protein>
    <submittedName>
        <fullName evidence="3">Fatty acid desaturase</fullName>
    </submittedName>
</protein>
<feature type="transmembrane region" description="Helical" evidence="1">
    <location>
        <begin position="88"/>
        <end position="110"/>
    </location>
</feature>
<feature type="transmembrane region" description="Helical" evidence="1">
    <location>
        <begin position="54"/>
        <end position="76"/>
    </location>
</feature>
<feature type="domain" description="Fatty acid desaturase" evidence="2">
    <location>
        <begin position="96"/>
        <end position="315"/>
    </location>
</feature>
<keyword evidence="1" id="KW-0812">Transmembrane</keyword>
<gene>
    <name evidence="3" type="ORF">FJV41_25605</name>
</gene>
<dbReference type="OrthoDB" id="9768289at2"/>
<evidence type="ECO:0000256" key="1">
    <source>
        <dbReference type="SAM" id="Phobius"/>
    </source>
</evidence>
<keyword evidence="4" id="KW-1185">Reference proteome</keyword>
<dbReference type="Proteomes" id="UP000315369">
    <property type="component" value="Unassembled WGS sequence"/>
</dbReference>
<feature type="transmembrane region" description="Helical" evidence="1">
    <location>
        <begin position="228"/>
        <end position="246"/>
    </location>
</feature>
<dbReference type="InterPro" id="IPR005804">
    <property type="entry name" value="FA_desaturase_dom"/>
</dbReference>
<keyword evidence="1" id="KW-0472">Membrane</keyword>
<dbReference type="Pfam" id="PF00487">
    <property type="entry name" value="FA_desaturase"/>
    <property type="match status" value="1"/>
</dbReference>
<dbReference type="RefSeq" id="WP_141645173.1">
    <property type="nucleotide sequence ID" value="NZ_VIFM01000112.1"/>
</dbReference>
<evidence type="ECO:0000313" key="4">
    <source>
        <dbReference type="Proteomes" id="UP000315369"/>
    </source>
</evidence>
<reference evidence="3 4" key="1">
    <citation type="submission" date="2019-06" db="EMBL/GenBank/DDBJ databases">
        <authorList>
            <person name="Livingstone P."/>
            <person name="Whitworth D."/>
        </authorList>
    </citation>
    <scope>NUCLEOTIDE SEQUENCE [LARGE SCALE GENOMIC DNA]</scope>
    <source>
        <strain evidence="3 4">AM401</strain>
    </source>
</reference>
<dbReference type="EMBL" id="VIFM01000112">
    <property type="protein sequence ID" value="TQF13100.1"/>
    <property type="molecule type" value="Genomic_DNA"/>
</dbReference>
<feature type="transmembrane region" description="Helical" evidence="1">
    <location>
        <begin position="206"/>
        <end position="222"/>
    </location>
</feature>
<proteinExistence type="predicted"/>
<dbReference type="GO" id="GO:0006629">
    <property type="term" value="P:lipid metabolic process"/>
    <property type="evidence" value="ECO:0007669"/>
    <property type="project" value="InterPro"/>
</dbReference>